<accession>A0A9Q1DZE8</accession>
<feature type="region of interest" description="Disordered" evidence="1">
    <location>
        <begin position="195"/>
        <end position="216"/>
    </location>
</feature>
<organism evidence="2 3">
    <name type="scientific">Conger conger</name>
    <name type="common">Conger eel</name>
    <name type="synonym">Muraena conger</name>
    <dbReference type="NCBI Taxonomy" id="82655"/>
    <lineage>
        <taxon>Eukaryota</taxon>
        <taxon>Metazoa</taxon>
        <taxon>Chordata</taxon>
        <taxon>Craniata</taxon>
        <taxon>Vertebrata</taxon>
        <taxon>Euteleostomi</taxon>
        <taxon>Actinopterygii</taxon>
        <taxon>Neopterygii</taxon>
        <taxon>Teleostei</taxon>
        <taxon>Anguilliformes</taxon>
        <taxon>Congridae</taxon>
        <taxon>Conger</taxon>
    </lineage>
</organism>
<evidence type="ECO:0000256" key="1">
    <source>
        <dbReference type="SAM" id="MobiDB-lite"/>
    </source>
</evidence>
<protein>
    <submittedName>
        <fullName evidence="2">Uncharacterized protein</fullName>
    </submittedName>
</protein>
<dbReference type="OrthoDB" id="9944616at2759"/>
<reference evidence="2" key="1">
    <citation type="journal article" date="2023" name="Science">
        <title>Genome structures resolve the early diversification of teleost fishes.</title>
        <authorList>
            <person name="Parey E."/>
            <person name="Louis A."/>
            <person name="Montfort J."/>
            <person name="Bouchez O."/>
            <person name="Roques C."/>
            <person name="Iampietro C."/>
            <person name="Lluch J."/>
            <person name="Castinel A."/>
            <person name="Donnadieu C."/>
            <person name="Desvignes T."/>
            <person name="Floi Bucao C."/>
            <person name="Jouanno E."/>
            <person name="Wen M."/>
            <person name="Mejri S."/>
            <person name="Dirks R."/>
            <person name="Jansen H."/>
            <person name="Henkel C."/>
            <person name="Chen W.J."/>
            <person name="Zahm M."/>
            <person name="Cabau C."/>
            <person name="Klopp C."/>
            <person name="Thompson A.W."/>
            <person name="Robinson-Rechavi M."/>
            <person name="Braasch I."/>
            <person name="Lecointre G."/>
            <person name="Bobe J."/>
            <person name="Postlethwait J.H."/>
            <person name="Berthelot C."/>
            <person name="Roest Crollius H."/>
            <person name="Guiguen Y."/>
        </authorList>
    </citation>
    <scope>NUCLEOTIDE SEQUENCE</scope>
    <source>
        <strain evidence="2">Concon-B</strain>
    </source>
</reference>
<feature type="compositionally biased region" description="Basic and acidic residues" evidence="1">
    <location>
        <begin position="24"/>
        <end position="70"/>
    </location>
</feature>
<proteinExistence type="predicted"/>
<comment type="caution">
    <text evidence="2">The sequence shown here is derived from an EMBL/GenBank/DDBJ whole genome shotgun (WGS) entry which is preliminary data.</text>
</comment>
<dbReference type="Proteomes" id="UP001152803">
    <property type="component" value="Unassembled WGS sequence"/>
</dbReference>
<dbReference type="EMBL" id="JAFJMO010000002">
    <property type="protein sequence ID" value="KAJ8284584.1"/>
    <property type="molecule type" value="Genomic_DNA"/>
</dbReference>
<gene>
    <name evidence="2" type="ORF">COCON_G00034340</name>
</gene>
<evidence type="ECO:0000313" key="3">
    <source>
        <dbReference type="Proteomes" id="UP001152803"/>
    </source>
</evidence>
<dbReference type="PANTHER" id="PTHR16399">
    <property type="entry name" value="GASDERMIN"/>
    <property type="match status" value="1"/>
</dbReference>
<dbReference type="AlphaFoldDB" id="A0A9Q1DZE8"/>
<dbReference type="InterPro" id="IPR007677">
    <property type="entry name" value="Gasdermin"/>
</dbReference>
<name>A0A9Q1DZE8_CONCO</name>
<feature type="region of interest" description="Disordered" evidence="1">
    <location>
        <begin position="1"/>
        <end position="70"/>
    </location>
</feature>
<sequence length="470" mass="52000">MTFPGPIPCRILGQVSTIPGQSIKVKDDNDDKPSGQSIKVKDDNDDKPSGQSIKVKDDNDDKPSGVEDHCYPIQGVEDRRYPIQGVEDRRYPIQGVEDRRYPIQGMEDRRYPMQGMGYPCFGMASAGMWYPCFGMPIAGMGYPCLGIPSAGMEDRRYPMQGFGNPPSVKPSFGMEERRYPMQGFGNPPYVKPSFGQSFKLNDEDNDKNSLYSGGEQRTQPLRMEICPLQTGSENRCYATTSAGSENRCYATTSAGESLILKDDDDKTSDFPSLKRQLEAELQDFQEVDQCVKKVIRDPLYNTLKCPQALNALDCMLEDGCIFSGSPFLLELPENVRLSVTDLLKKMELDSVDSCDPHNLLKPVGVLVNALSELDDETVTLILDLDDEDRCQVLKLVEGLLEQVCSTDAGVPQWSGQFSENMTMATQLLTSCGLRLAEDSLDPTLGSPGAPNEALLALYIILKGLDMLWGP</sequence>
<keyword evidence="3" id="KW-1185">Reference proteome</keyword>
<evidence type="ECO:0000313" key="2">
    <source>
        <dbReference type="EMBL" id="KAJ8284584.1"/>
    </source>
</evidence>